<organism evidence="3 4">
    <name type="scientific">Janibacter melonis</name>
    <dbReference type="NCBI Taxonomy" id="262209"/>
    <lineage>
        <taxon>Bacteria</taxon>
        <taxon>Bacillati</taxon>
        <taxon>Actinomycetota</taxon>
        <taxon>Actinomycetes</taxon>
        <taxon>Micrococcales</taxon>
        <taxon>Intrasporangiaceae</taxon>
        <taxon>Janibacter</taxon>
    </lineage>
</organism>
<dbReference type="InterPro" id="IPR016181">
    <property type="entry name" value="Acyl_CoA_acyltransferase"/>
</dbReference>
<evidence type="ECO:0000256" key="1">
    <source>
        <dbReference type="SAM" id="MobiDB-lite"/>
    </source>
</evidence>
<dbReference type="InterPro" id="IPR000182">
    <property type="entry name" value="GNAT_dom"/>
</dbReference>
<evidence type="ECO:0000313" key="3">
    <source>
        <dbReference type="EMBL" id="QGX08223.1"/>
    </source>
</evidence>
<dbReference type="EMBL" id="CP044548">
    <property type="protein sequence ID" value="QGX08223.1"/>
    <property type="molecule type" value="Genomic_DNA"/>
</dbReference>
<proteinExistence type="predicted"/>
<reference evidence="3 4" key="1">
    <citation type="submission" date="2019-09" db="EMBL/GenBank/DDBJ databases">
        <title>Complete Genome Sequence of Janibacter melonis M714 with both human health impact and industrial applications.</title>
        <authorList>
            <person name="Jin M."/>
            <person name="Zhao Q.R."/>
        </authorList>
    </citation>
    <scope>NUCLEOTIDE SEQUENCE [LARGE SCALE GENOMIC DNA]</scope>
    <source>
        <strain evidence="3 4">M714</strain>
    </source>
</reference>
<evidence type="ECO:0000313" key="4">
    <source>
        <dbReference type="Proteomes" id="UP000271708"/>
    </source>
</evidence>
<dbReference type="RefSeq" id="WP_123091101.1">
    <property type="nucleotide sequence ID" value="NZ_JADALA010000002.1"/>
</dbReference>
<dbReference type="Pfam" id="PF00583">
    <property type="entry name" value="Acetyltransf_1"/>
    <property type="match status" value="1"/>
</dbReference>
<dbReference type="KEGG" id="jme:EEW87_16280"/>
<dbReference type="GO" id="GO:0016747">
    <property type="term" value="F:acyltransferase activity, transferring groups other than amino-acyl groups"/>
    <property type="evidence" value="ECO:0007669"/>
    <property type="project" value="InterPro"/>
</dbReference>
<keyword evidence="3" id="KW-0808">Transferase</keyword>
<protein>
    <submittedName>
        <fullName evidence="3">GNAT family N-acetyltransferase</fullName>
    </submittedName>
</protein>
<dbReference type="Proteomes" id="UP000271708">
    <property type="component" value="Chromosome"/>
</dbReference>
<accession>A0A650GD43</accession>
<evidence type="ECO:0000259" key="2">
    <source>
        <dbReference type="Pfam" id="PF00583"/>
    </source>
</evidence>
<dbReference type="AlphaFoldDB" id="A0A650GD43"/>
<feature type="compositionally biased region" description="Basic residues" evidence="1">
    <location>
        <begin position="1"/>
        <end position="12"/>
    </location>
</feature>
<dbReference type="CDD" id="cd04301">
    <property type="entry name" value="NAT_SF"/>
    <property type="match status" value="1"/>
</dbReference>
<feature type="domain" description="N-acetyltransferase" evidence="2">
    <location>
        <begin position="78"/>
        <end position="126"/>
    </location>
</feature>
<gene>
    <name evidence="3" type="ORF">EEW87_16280</name>
</gene>
<name>A0A650GD43_9MICO</name>
<dbReference type="Gene3D" id="3.40.630.30">
    <property type="match status" value="1"/>
</dbReference>
<feature type="region of interest" description="Disordered" evidence="1">
    <location>
        <begin position="1"/>
        <end position="79"/>
    </location>
</feature>
<sequence>MGRGHRRRHARPALRQGQGRGRRPRRPRRVEDSPHALTAVRLPPATWFEEGSSPRGDGPSSNHGEGGPPVARSLPPAGARTLVARLDGRPVGWCTTGSPRDEDAPALLEMWSLSVDPAHQRRGAATPGSVP</sequence>
<dbReference type="SUPFAM" id="SSF55729">
    <property type="entry name" value="Acyl-CoA N-acyltransferases (Nat)"/>
    <property type="match status" value="1"/>
</dbReference>